<feature type="domain" description="Nucleotidyl transferase" evidence="3">
    <location>
        <begin position="3"/>
        <end position="148"/>
    </location>
</feature>
<dbReference type="InterPro" id="IPR005835">
    <property type="entry name" value="NTP_transferase_dom"/>
</dbReference>
<evidence type="ECO:0000313" key="4">
    <source>
        <dbReference type="EMBL" id="RVU30349.1"/>
    </source>
</evidence>
<name>A0A437Q757_9GAMM</name>
<comment type="caution">
    <text evidence="4">The sequence shown here is derived from an EMBL/GenBank/DDBJ whole genome shotgun (WGS) entry which is preliminary data.</text>
</comment>
<accession>A0A437Q757</accession>
<dbReference type="GO" id="GO:0016779">
    <property type="term" value="F:nucleotidyltransferase activity"/>
    <property type="evidence" value="ECO:0007669"/>
    <property type="project" value="UniProtKB-KW"/>
</dbReference>
<proteinExistence type="predicted"/>
<dbReference type="InterPro" id="IPR029044">
    <property type="entry name" value="Nucleotide-diphossugar_trans"/>
</dbReference>
<protein>
    <submittedName>
        <fullName evidence="4">Nucleotidyltransferase family protein</fullName>
    </submittedName>
</protein>
<dbReference type="CDD" id="cd06422">
    <property type="entry name" value="NTP_transferase_like_1"/>
    <property type="match status" value="1"/>
</dbReference>
<dbReference type="AlphaFoldDB" id="A0A437Q757"/>
<gene>
    <name evidence="4" type="ORF">EOE65_11950</name>
</gene>
<keyword evidence="1 4" id="KW-0808">Transferase</keyword>
<dbReference type="InterPro" id="IPR054790">
    <property type="entry name" value="MurU"/>
</dbReference>
<dbReference type="Pfam" id="PF00483">
    <property type="entry name" value="NTP_transferase"/>
    <property type="match status" value="1"/>
</dbReference>
<reference evidence="4 5" key="1">
    <citation type="submission" date="2019-01" db="EMBL/GenBank/DDBJ databases">
        <authorList>
            <person name="Chen W.-M."/>
        </authorList>
    </citation>
    <scope>NUCLEOTIDE SEQUENCE [LARGE SCALE GENOMIC DNA]</scope>
    <source>
        <strain evidence="4 5">HPM-16</strain>
    </source>
</reference>
<evidence type="ECO:0000256" key="1">
    <source>
        <dbReference type="ARBA" id="ARBA00022679"/>
    </source>
</evidence>
<evidence type="ECO:0000256" key="2">
    <source>
        <dbReference type="ARBA" id="ARBA00022695"/>
    </source>
</evidence>
<evidence type="ECO:0000313" key="5">
    <source>
        <dbReference type="Proteomes" id="UP000282818"/>
    </source>
</evidence>
<dbReference type="PANTHER" id="PTHR43584:SF8">
    <property type="entry name" value="N-ACETYLMURAMATE ALPHA-1-PHOSPHATE URIDYLYLTRANSFERASE"/>
    <property type="match status" value="1"/>
</dbReference>
<evidence type="ECO:0000259" key="3">
    <source>
        <dbReference type="Pfam" id="PF00483"/>
    </source>
</evidence>
<dbReference type="RefSeq" id="WP_127694545.1">
    <property type="nucleotide sequence ID" value="NZ_SACQ01000005.1"/>
</dbReference>
<keyword evidence="5" id="KW-1185">Reference proteome</keyword>
<keyword evidence="2" id="KW-0548">Nucleotidyltransferase</keyword>
<dbReference type="Proteomes" id="UP000282818">
    <property type="component" value="Unassembled WGS sequence"/>
</dbReference>
<dbReference type="PANTHER" id="PTHR43584">
    <property type="entry name" value="NUCLEOTIDYL TRANSFERASE"/>
    <property type="match status" value="1"/>
</dbReference>
<organism evidence="4 5">
    <name type="scientific">Neptunomonas marina</name>
    <dbReference type="NCBI Taxonomy" id="1815562"/>
    <lineage>
        <taxon>Bacteria</taxon>
        <taxon>Pseudomonadati</taxon>
        <taxon>Pseudomonadota</taxon>
        <taxon>Gammaproteobacteria</taxon>
        <taxon>Oceanospirillales</taxon>
        <taxon>Oceanospirillaceae</taxon>
        <taxon>Neptunomonas</taxon>
    </lineage>
</organism>
<dbReference type="Gene3D" id="3.90.550.10">
    <property type="entry name" value="Spore Coat Polysaccharide Biosynthesis Protein SpsA, Chain A"/>
    <property type="match status" value="1"/>
</dbReference>
<dbReference type="SUPFAM" id="SSF53448">
    <property type="entry name" value="Nucleotide-diphospho-sugar transferases"/>
    <property type="match status" value="1"/>
</dbReference>
<sequence length="229" mass="24888">MRAMILAAGLGTRLRPFTLHTPKPLVPVADKPLIEYHLEKLAKAGFCEVLINHAWLGDKLESALGDGSRWELNITYSREGEPLETGGGIFKALSWLSPSGESFLVINGDVLTDIDFNAVCEHATRYDASAHLVLVDNPEHHLGGDFGLSSVGRVMDREPLLTFSGVSVLNPTLFSGQQGGAFPLGPLLRAAITRGEVSGEHHKGAWIDVGTPERLSQATMMVNEEKYEF</sequence>
<dbReference type="NCBIfam" id="NF045761">
    <property type="entry name" value="NAMPUrTaseMurU"/>
    <property type="match status" value="1"/>
</dbReference>
<dbReference type="InterPro" id="IPR050065">
    <property type="entry name" value="GlmU-like"/>
</dbReference>
<dbReference type="EMBL" id="SACQ01000005">
    <property type="protein sequence ID" value="RVU30349.1"/>
    <property type="molecule type" value="Genomic_DNA"/>
</dbReference>